<dbReference type="InterPro" id="IPR032710">
    <property type="entry name" value="NTF2-like_dom_sf"/>
</dbReference>
<evidence type="ECO:0000313" key="2">
    <source>
        <dbReference type="EMBL" id="GAA4137025.1"/>
    </source>
</evidence>
<evidence type="ECO:0000313" key="3">
    <source>
        <dbReference type="Proteomes" id="UP001500101"/>
    </source>
</evidence>
<sequence length="93" mass="11439">MRARYSAFVLQNIDFIYQTFHPQTRRFQKRSDIENWSRNSHWQGLEIVKTTESTVEFKAFYLDQNLDLQTHHEKSNFKKWNGNWYYVDGKLFL</sequence>
<dbReference type="Pfam" id="PF17775">
    <property type="entry name" value="YchJ_M-like"/>
    <property type="match status" value="1"/>
</dbReference>
<comment type="caution">
    <text evidence="2">The sequence shown here is derived from an EMBL/GenBank/DDBJ whole genome shotgun (WGS) entry which is preliminary data.</text>
</comment>
<proteinExistence type="predicted"/>
<gene>
    <name evidence="2" type="ORF">GCM10022216_12690</name>
</gene>
<evidence type="ECO:0000259" key="1">
    <source>
        <dbReference type="Pfam" id="PF17775"/>
    </source>
</evidence>
<feature type="domain" description="YchJ-like middle NTF2-like" evidence="1">
    <location>
        <begin position="1"/>
        <end position="89"/>
    </location>
</feature>
<dbReference type="Gene3D" id="3.10.450.50">
    <property type="match status" value="1"/>
</dbReference>
<dbReference type="Proteomes" id="UP001500101">
    <property type="component" value="Unassembled WGS sequence"/>
</dbReference>
<accession>A0ABP7YJ66</accession>
<dbReference type="SUPFAM" id="SSF54427">
    <property type="entry name" value="NTF2-like"/>
    <property type="match status" value="1"/>
</dbReference>
<name>A0ABP7YJ66_9SPHI</name>
<keyword evidence="3" id="KW-1185">Reference proteome</keyword>
<organism evidence="2 3">
    <name type="scientific">Sphingobacterium kyonggiense</name>
    <dbReference type="NCBI Taxonomy" id="714075"/>
    <lineage>
        <taxon>Bacteria</taxon>
        <taxon>Pseudomonadati</taxon>
        <taxon>Bacteroidota</taxon>
        <taxon>Sphingobacteriia</taxon>
        <taxon>Sphingobacteriales</taxon>
        <taxon>Sphingobacteriaceae</taxon>
        <taxon>Sphingobacterium</taxon>
    </lineage>
</organism>
<reference evidence="3" key="1">
    <citation type="journal article" date="2019" name="Int. J. Syst. Evol. Microbiol.">
        <title>The Global Catalogue of Microorganisms (GCM) 10K type strain sequencing project: providing services to taxonomists for standard genome sequencing and annotation.</title>
        <authorList>
            <consortium name="The Broad Institute Genomics Platform"/>
            <consortium name="The Broad Institute Genome Sequencing Center for Infectious Disease"/>
            <person name="Wu L."/>
            <person name="Ma J."/>
        </authorList>
    </citation>
    <scope>NUCLEOTIDE SEQUENCE [LARGE SCALE GENOMIC DNA]</scope>
    <source>
        <strain evidence="3">JCM 16704</strain>
    </source>
</reference>
<protein>
    <recommendedName>
        <fullName evidence="1">YchJ-like middle NTF2-like domain-containing protein</fullName>
    </recommendedName>
</protein>
<dbReference type="EMBL" id="BAAAZI010000006">
    <property type="protein sequence ID" value="GAA4137025.1"/>
    <property type="molecule type" value="Genomic_DNA"/>
</dbReference>
<dbReference type="InterPro" id="IPR048469">
    <property type="entry name" value="YchJ-like_M"/>
</dbReference>